<dbReference type="GO" id="GO:0046872">
    <property type="term" value="F:metal ion binding"/>
    <property type="evidence" value="ECO:0007669"/>
    <property type="project" value="InterPro"/>
</dbReference>
<reference evidence="4 5" key="1">
    <citation type="submission" date="2018-08" db="EMBL/GenBank/DDBJ databases">
        <title>A genome reference for cultivated species of the human gut microbiota.</title>
        <authorList>
            <person name="Zou Y."/>
            <person name="Xue W."/>
            <person name="Luo G."/>
        </authorList>
    </citation>
    <scope>NUCLEOTIDE SEQUENCE [LARGE SCALE GENOMIC DNA]</scope>
    <source>
        <strain evidence="4 5">TF08-14</strain>
    </source>
</reference>
<dbReference type="CDD" id="cd08551">
    <property type="entry name" value="Fe-ADH"/>
    <property type="match status" value="1"/>
</dbReference>
<organism evidence="4 5">
    <name type="scientific">Collinsella tanakaei</name>
    <dbReference type="NCBI Taxonomy" id="626935"/>
    <lineage>
        <taxon>Bacteria</taxon>
        <taxon>Bacillati</taxon>
        <taxon>Actinomycetota</taxon>
        <taxon>Coriobacteriia</taxon>
        <taxon>Coriobacteriales</taxon>
        <taxon>Coriobacteriaceae</taxon>
        <taxon>Collinsella</taxon>
    </lineage>
</organism>
<dbReference type="InterPro" id="IPR018211">
    <property type="entry name" value="ADH_Fe_CS"/>
</dbReference>
<dbReference type="InterPro" id="IPR001670">
    <property type="entry name" value="ADH_Fe/GldA"/>
</dbReference>
<dbReference type="Proteomes" id="UP000260943">
    <property type="component" value="Unassembled WGS sequence"/>
</dbReference>
<dbReference type="FunFam" id="3.40.50.1970:FF:000003">
    <property type="entry name" value="Alcohol dehydrogenase, iron-containing"/>
    <property type="match status" value="1"/>
</dbReference>
<dbReference type="GO" id="GO:0004022">
    <property type="term" value="F:alcohol dehydrogenase (NAD+) activity"/>
    <property type="evidence" value="ECO:0007669"/>
    <property type="project" value="UniProtKB-ARBA"/>
</dbReference>
<feature type="domain" description="Fe-containing alcohol dehydrogenase-like C-terminal" evidence="3">
    <location>
        <begin position="190"/>
        <end position="383"/>
    </location>
</feature>
<dbReference type="SUPFAM" id="SSF56796">
    <property type="entry name" value="Dehydroquinate synthase-like"/>
    <property type="match status" value="1"/>
</dbReference>
<evidence type="ECO:0000256" key="1">
    <source>
        <dbReference type="ARBA" id="ARBA00023002"/>
    </source>
</evidence>
<dbReference type="PROSITE" id="PS00913">
    <property type="entry name" value="ADH_IRON_1"/>
    <property type="match status" value="1"/>
</dbReference>
<evidence type="ECO:0000313" key="4">
    <source>
        <dbReference type="EMBL" id="RGL11177.1"/>
    </source>
</evidence>
<evidence type="ECO:0000259" key="2">
    <source>
        <dbReference type="Pfam" id="PF00465"/>
    </source>
</evidence>
<evidence type="ECO:0000259" key="3">
    <source>
        <dbReference type="Pfam" id="PF25137"/>
    </source>
</evidence>
<dbReference type="AlphaFoldDB" id="A0A3E4QVR5"/>
<dbReference type="RefSeq" id="WP_117679187.1">
    <property type="nucleotide sequence ID" value="NZ_JAQCWE010000009.1"/>
</dbReference>
<dbReference type="EMBL" id="QSRJ01000003">
    <property type="protein sequence ID" value="RGL11177.1"/>
    <property type="molecule type" value="Genomic_DNA"/>
</dbReference>
<dbReference type="InterPro" id="IPR039697">
    <property type="entry name" value="Alcohol_dehydrogenase_Fe"/>
</dbReference>
<dbReference type="Pfam" id="PF00465">
    <property type="entry name" value="Fe-ADH"/>
    <property type="match status" value="1"/>
</dbReference>
<dbReference type="Gene3D" id="1.20.1090.10">
    <property type="entry name" value="Dehydroquinate synthase-like - alpha domain"/>
    <property type="match status" value="1"/>
</dbReference>
<sequence>MLESYTLKLPKAVYAGKGAMSKLEGVLKEAGATKVALFTDKSIYELGLADGAVEIIKSLGLGVEVCSDLAIEPTYAEVQKTVDWFCESGCDFILAIGGGSVMDASKLVSVLATSEYSVHDLLGDPSLARKQVKTVMVPTTAGTGAEATPNAIVAVPEDELKVGIVSDEMVADVVILEADMIKNLPRSIAAATGLDALCHAIECFTSNKANPMSDTFALEALDLILNNIERACDDPEAMDAKRAMQLASFYAGIAITASGTTAVHALSYPLGGRFHVAHGVSNAILLMPVMHYNEPACRELFAKAYDRCMPGDAATVEEKSAALLERMDEIVKHLDMPENLAALGVEDVDIDSLVASGMEVTRLLVNNMREVTPEAAKAIYEQII</sequence>
<dbReference type="PANTHER" id="PTHR11496:SF83">
    <property type="entry name" value="HYDROXYACID-OXOACID TRANSHYDROGENASE, MITOCHONDRIAL"/>
    <property type="match status" value="1"/>
</dbReference>
<keyword evidence="1" id="KW-0560">Oxidoreductase</keyword>
<protein>
    <submittedName>
        <fullName evidence="4">Iron-containing alcohol dehydrogenase</fullName>
    </submittedName>
</protein>
<dbReference type="PANTHER" id="PTHR11496">
    <property type="entry name" value="ALCOHOL DEHYDROGENASE"/>
    <property type="match status" value="1"/>
</dbReference>
<evidence type="ECO:0000313" key="5">
    <source>
        <dbReference type="Proteomes" id="UP000260943"/>
    </source>
</evidence>
<dbReference type="InterPro" id="IPR056798">
    <property type="entry name" value="ADH_Fe_C"/>
</dbReference>
<name>A0A3E4QVR5_9ACTN</name>
<accession>A0A3E4QVR5</accession>
<feature type="domain" description="Alcohol dehydrogenase iron-type/glycerol dehydrogenase GldA" evidence="2">
    <location>
        <begin position="10"/>
        <end position="177"/>
    </location>
</feature>
<dbReference type="Gene3D" id="3.40.50.1970">
    <property type="match status" value="1"/>
</dbReference>
<comment type="caution">
    <text evidence="4">The sequence shown here is derived from an EMBL/GenBank/DDBJ whole genome shotgun (WGS) entry which is preliminary data.</text>
</comment>
<gene>
    <name evidence="4" type="ORF">DXC81_03420</name>
</gene>
<dbReference type="Pfam" id="PF25137">
    <property type="entry name" value="ADH_Fe_C"/>
    <property type="match status" value="1"/>
</dbReference>
<proteinExistence type="predicted"/>